<dbReference type="CDD" id="cd20736">
    <property type="entry name" value="PoNe_Nuclease"/>
    <property type="match status" value="1"/>
</dbReference>
<dbReference type="Proteomes" id="UP000032633">
    <property type="component" value="Chromosome"/>
</dbReference>
<evidence type="ECO:0000256" key="1">
    <source>
        <dbReference type="ARBA" id="ARBA00006738"/>
    </source>
</evidence>
<dbReference type="GO" id="GO:0003676">
    <property type="term" value="F:nucleic acid binding"/>
    <property type="evidence" value="ECO:0007669"/>
    <property type="project" value="InterPro"/>
</dbReference>
<evidence type="ECO:0000313" key="3">
    <source>
        <dbReference type="EMBL" id="AJY77897.1"/>
    </source>
</evidence>
<dbReference type="InterPro" id="IPR011335">
    <property type="entry name" value="Restrct_endonuc-II-like"/>
</dbReference>
<reference evidence="4" key="2">
    <citation type="submission" date="2015-03" db="EMBL/GenBank/DDBJ databases">
        <title>Genome sequence of Paenibacillus beijingensis strain DSM 24997T.</title>
        <authorList>
            <person name="Kwak Y."/>
            <person name="Shin J.-H."/>
        </authorList>
    </citation>
    <scope>NUCLEOTIDE SEQUENCE [LARGE SCALE GENOMIC DNA]</scope>
    <source>
        <strain evidence="4">DSM 24997</strain>
    </source>
</reference>
<evidence type="ECO:0000256" key="2">
    <source>
        <dbReference type="HAMAP-Rule" id="MF_00048"/>
    </source>
</evidence>
<dbReference type="Pfam" id="PF02021">
    <property type="entry name" value="UPF0102"/>
    <property type="match status" value="1"/>
</dbReference>
<sequence>MRGGGNRPPNRIAAGRLGEEAVCRLLLDKGYVIRHRNWRCRSGELDLVAEDGNTLVIVEVRTKRAGSRFGTALEAVDVRKQQQVRATAAVYMQLNGLWDIPVRFDAAAVTLDGAGGIIDILIAEGAF</sequence>
<dbReference type="InterPro" id="IPR011856">
    <property type="entry name" value="tRNA_endonuc-like_dom_sf"/>
</dbReference>
<dbReference type="NCBIfam" id="NF009150">
    <property type="entry name" value="PRK12497.1-3"/>
    <property type="match status" value="1"/>
</dbReference>
<dbReference type="HOGENOM" id="CLU_115353_2_1_9"/>
<organism evidence="3 4">
    <name type="scientific">Paenibacillus beijingensis</name>
    <dbReference type="NCBI Taxonomy" id="1126833"/>
    <lineage>
        <taxon>Bacteria</taxon>
        <taxon>Bacillati</taxon>
        <taxon>Bacillota</taxon>
        <taxon>Bacilli</taxon>
        <taxon>Bacillales</taxon>
        <taxon>Paenibacillaceae</taxon>
        <taxon>Paenibacillus</taxon>
    </lineage>
</organism>
<dbReference type="EMBL" id="CP011058">
    <property type="protein sequence ID" value="AJY77897.1"/>
    <property type="molecule type" value="Genomic_DNA"/>
</dbReference>
<gene>
    <name evidence="3" type="ORF">VN24_20770</name>
</gene>
<dbReference type="Gene3D" id="3.40.1350.10">
    <property type="match status" value="1"/>
</dbReference>
<dbReference type="PANTHER" id="PTHR34039">
    <property type="entry name" value="UPF0102 PROTEIN YRAN"/>
    <property type="match status" value="1"/>
</dbReference>
<proteinExistence type="inferred from homology"/>
<keyword evidence="4" id="KW-1185">Reference proteome</keyword>
<dbReference type="SUPFAM" id="SSF52980">
    <property type="entry name" value="Restriction endonuclease-like"/>
    <property type="match status" value="1"/>
</dbReference>
<protein>
    <recommendedName>
        <fullName evidence="2">UPF0102 protein VN24_20770</fullName>
    </recommendedName>
</protein>
<dbReference type="PATRIC" id="fig|1126833.4.peg.4568"/>
<comment type="similarity">
    <text evidence="1 2">Belongs to the UPF0102 family.</text>
</comment>
<dbReference type="InterPro" id="IPR003509">
    <property type="entry name" value="UPF0102_YraN-like"/>
</dbReference>
<name>A0A0D5NSB2_9BACL</name>
<evidence type="ECO:0000313" key="4">
    <source>
        <dbReference type="Proteomes" id="UP000032633"/>
    </source>
</evidence>
<dbReference type="AlphaFoldDB" id="A0A0D5NSB2"/>
<reference evidence="3 4" key="1">
    <citation type="journal article" date="2015" name="J. Biotechnol.">
        <title>Complete genome sequence of Paenibacillus beijingensis 7188(T) (=DSM 24997(T)), a novel rhizobacterium from jujube garden soil.</title>
        <authorList>
            <person name="Kwak Y."/>
            <person name="Shin J.H."/>
        </authorList>
    </citation>
    <scope>NUCLEOTIDE SEQUENCE [LARGE SCALE GENOMIC DNA]</scope>
    <source>
        <strain evidence="3 4">DSM 24997</strain>
    </source>
</reference>
<dbReference type="KEGG" id="pbj:VN24_20770"/>
<accession>A0A0D5NSB2</accession>
<dbReference type="STRING" id="1126833.VN24_20770"/>
<dbReference type="HAMAP" id="MF_00048">
    <property type="entry name" value="UPF0102"/>
    <property type="match status" value="1"/>
</dbReference>
<dbReference type="PANTHER" id="PTHR34039:SF1">
    <property type="entry name" value="UPF0102 PROTEIN YRAN"/>
    <property type="match status" value="1"/>
</dbReference>